<dbReference type="GO" id="GO:1990133">
    <property type="term" value="C:molybdopterin adenylyltransferase complex"/>
    <property type="evidence" value="ECO:0007669"/>
    <property type="project" value="TreeGrafter"/>
</dbReference>
<name>A0A1I8AXL0_9BILA</name>
<dbReference type="GO" id="GO:0006777">
    <property type="term" value="P:Mo-molybdopterin cofactor biosynthetic process"/>
    <property type="evidence" value="ECO:0007669"/>
    <property type="project" value="InterPro"/>
</dbReference>
<evidence type="ECO:0000313" key="2">
    <source>
        <dbReference type="Proteomes" id="UP000095287"/>
    </source>
</evidence>
<reference evidence="3" key="1">
    <citation type="submission" date="2016-11" db="UniProtKB">
        <authorList>
            <consortium name="WormBaseParasite"/>
        </authorList>
    </citation>
    <scope>IDENTIFICATION</scope>
</reference>
<dbReference type="SUPFAM" id="SSF54285">
    <property type="entry name" value="MoaD/ThiS"/>
    <property type="match status" value="1"/>
</dbReference>
<sequence>MNPDIITVTVLLFGKAKEMAGVGEARVTVPRILSYSQLKQLVFQPIMASSMLAVDQSYVDGDDGRIIELKASSELAVIPPLSGG</sequence>
<dbReference type="InterPro" id="IPR044672">
    <property type="entry name" value="MOCS2A"/>
</dbReference>
<dbReference type="AlphaFoldDB" id="A0A1I8AXL0"/>
<dbReference type="PANTHER" id="PTHR33359">
    <property type="entry name" value="MOLYBDOPTERIN SYNTHASE SULFUR CARRIER SUBUNIT"/>
    <property type="match status" value="1"/>
</dbReference>
<dbReference type="WBParaSite" id="L893_g9996.t1">
    <property type="protein sequence ID" value="L893_g9996.t1"/>
    <property type="gene ID" value="L893_g9996"/>
</dbReference>
<dbReference type="Pfam" id="PF02597">
    <property type="entry name" value="ThiS"/>
    <property type="match status" value="1"/>
</dbReference>
<protein>
    <submittedName>
        <fullName evidence="3">Molybdopterin synthase sulfur carrier subunit</fullName>
    </submittedName>
</protein>
<dbReference type="Gene3D" id="3.10.20.30">
    <property type="match status" value="1"/>
</dbReference>
<dbReference type="PANTHER" id="PTHR33359:SF1">
    <property type="entry name" value="MOLYBDOPTERIN SYNTHASE SULFUR CARRIER SUBUNIT"/>
    <property type="match status" value="1"/>
</dbReference>
<dbReference type="InterPro" id="IPR003749">
    <property type="entry name" value="ThiS/MoaD-like"/>
</dbReference>
<dbReference type="InterPro" id="IPR012675">
    <property type="entry name" value="Beta-grasp_dom_sf"/>
</dbReference>
<evidence type="ECO:0000313" key="3">
    <source>
        <dbReference type="WBParaSite" id="L893_g9996.t1"/>
    </source>
</evidence>
<accession>A0A1I8AXL0</accession>
<organism evidence="2 3">
    <name type="scientific">Steinernema glaseri</name>
    <dbReference type="NCBI Taxonomy" id="37863"/>
    <lineage>
        <taxon>Eukaryota</taxon>
        <taxon>Metazoa</taxon>
        <taxon>Ecdysozoa</taxon>
        <taxon>Nematoda</taxon>
        <taxon>Chromadorea</taxon>
        <taxon>Rhabditida</taxon>
        <taxon>Tylenchina</taxon>
        <taxon>Panagrolaimomorpha</taxon>
        <taxon>Strongyloidoidea</taxon>
        <taxon>Steinernematidae</taxon>
        <taxon>Steinernema</taxon>
    </lineage>
</organism>
<keyword evidence="1" id="KW-0547">Nucleotide-binding</keyword>
<proteinExistence type="predicted"/>
<keyword evidence="2" id="KW-1185">Reference proteome</keyword>
<dbReference type="CDD" id="cd00754">
    <property type="entry name" value="Ubl_MoaD"/>
    <property type="match status" value="1"/>
</dbReference>
<dbReference type="Proteomes" id="UP000095287">
    <property type="component" value="Unplaced"/>
</dbReference>
<dbReference type="GO" id="GO:0000166">
    <property type="term" value="F:nucleotide binding"/>
    <property type="evidence" value="ECO:0007669"/>
    <property type="project" value="UniProtKB-KW"/>
</dbReference>
<dbReference type="InterPro" id="IPR016155">
    <property type="entry name" value="Mopterin_synth/thiamin_S_b"/>
</dbReference>
<evidence type="ECO:0000256" key="1">
    <source>
        <dbReference type="ARBA" id="ARBA00022741"/>
    </source>
</evidence>